<dbReference type="Gramene" id="evm.model.08.1579">
    <property type="protein sequence ID" value="cds.evm.model.08.1579"/>
    <property type="gene ID" value="evm.TU.08.1579"/>
</dbReference>
<dbReference type="InterPro" id="IPR052929">
    <property type="entry name" value="RNase_H-like_EbsB-rel"/>
</dbReference>
<evidence type="ECO:0000313" key="3">
    <source>
        <dbReference type="Proteomes" id="UP000596661"/>
    </source>
</evidence>
<dbReference type="Pfam" id="PF13966">
    <property type="entry name" value="zf-RVT"/>
    <property type="match status" value="1"/>
</dbReference>
<accession>A0A803Q949</accession>
<proteinExistence type="predicted"/>
<dbReference type="AlphaFoldDB" id="A0A803Q949"/>
<organism evidence="2 3">
    <name type="scientific">Cannabis sativa</name>
    <name type="common">Hemp</name>
    <name type="synonym">Marijuana</name>
    <dbReference type="NCBI Taxonomy" id="3483"/>
    <lineage>
        <taxon>Eukaryota</taxon>
        <taxon>Viridiplantae</taxon>
        <taxon>Streptophyta</taxon>
        <taxon>Embryophyta</taxon>
        <taxon>Tracheophyta</taxon>
        <taxon>Spermatophyta</taxon>
        <taxon>Magnoliopsida</taxon>
        <taxon>eudicotyledons</taxon>
        <taxon>Gunneridae</taxon>
        <taxon>Pentapetalae</taxon>
        <taxon>rosids</taxon>
        <taxon>fabids</taxon>
        <taxon>Rosales</taxon>
        <taxon>Cannabaceae</taxon>
        <taxon>Cannabis</taxon>
    </lineage>
</organism>
<dbReference type="InterPro" id="IPR044730">
    <property type="entry name" value="RNase_H-like_dom_plant"/>
</dbReference>
<dbReference type="EnsemblPlants" id="evm.model.08.1579">
    <property type="protein sequence ID" value="cds.evm.model.08.1579"/>
    <property type="gene ID" value="evm.TU.08.1579"/>
</dbReference>
<dbReference type="Proteomes" id="UP000596661">
    <property type="component" value="Chromosome 8"/>
</dbReference>
<reference evidence="2" key="2">
    <citation type="submission" date="2021-03" db="UniProtKB">
        <authorList>
            <consortium name="EnsemblPlants"/>
        </authorList>
    </citation>
    <scope>IDENTIFICATION</scope>
</reference>
<dbReference type="PANTHER" id="PTHR47074">
    <property type="entry name" value="BNAC02G40300D PROTEIN"/>
    <property type="match status" value="1"/>
</dbReference>
<evidence type="ECO:0000259" key="1">
    <source>
        <dbReference type="Pfam" id="PF13966"/>
    </source>
</evidence>
<name>A0A803Q949_CANSA</name>
<protein>
    <recommendedName>
        <fullName evidence="1">Reverse transcriptase zinc-binding domain-containing protein</fullName>
    </recommendedName>
</protein>
<dbReference type="InterPro" id="IPR026960">
    <property type="entry name" value="RVT-Znf"/>
</dbReference>
<evidence type="ECO:0000313" key="2">
    <source>
        <dbReference type="EnsemblPlants" id="cds.evm.model.08.1579"/>
    </source>
</evidence>
<dbReference type="CDD" id="cd06222">
    <property type="entry name" value="RNase_H_like"/>
    <property type="match status" value="1"/>
</dbReference>
<dbReference type="PANTHER" id="PTHR47074:SF11">
    <property type="entry name" value="REVERSE TRANSCRIPTASE-LIKE PROTEIN"/>
    <property type="match status" value="1"/>
</dbReference>
<gene>
    <name evidence="2" type="primary">LOC133039350</name>
</gene>
<reference evidence="2" key="1">
    <citation type="submission" date="2018-11" db="EMBL/GenBank/DDBJ databases">
        <authorList>
            <person name="Grassa J C."/>
        </authorList>
    </citation>
    <scope>NUCLEOTIDE SEQUENCE [LARGE SCALE GENOMIC DNA]</scope>
</reference>
<sequence length="252" mass="28904">MFWLQQVPLKVKNTAWRAITGCLPTRVQLRIKKVQVPLVCPFCELYNETIFHCFVSCFFLSYVLALCWAGGEIDGVVLFGTWLRDVLNRVGADIAARVLMICWSLWNARNDIICQENFCTVSKVVESAKVYLDQWLKAQEKTNVLSLGPVYLGDRLELWTKPDIDGIKIKVDATTFDDIGKIGLGIIARDHYNVVLTFKSWCKFGVMQVEMAEAMELKEVLSWIKMMHWQKVIIEMDSLVVVQARWSALFGQ</sequence>
<dbReference type="EMBL" id="UZAU01000714">
    <property type="status" value="NOT_ANNOTATED_CDS"/>
    <property type="molecule type" value="Genomic_DNA"/>
</dbReference>
<feature type="domain" description="Reverse transcriptase zinc-binding" evidence="1">
    <location>
        <begin position="2"/>
        <end position="60"/>
    </location>
</feature>
<keyword evidence="3" id="KW-1185">Reference proteome</keyword>